<feature type="compositionally biased region" description="Basic and acidic residues" evidence="2">
    <location>
        <begin position="123"/>
        <end position="132"/>
    </location>
</feature>
<feature type="region of interest" description="Disordered" evidence="2">
    <location>
        <begin position="482"/>
        <end position="524"/>
    </location>
</feature>
<feature type="compositionally biased region" description="Basic and acidic residues" evidence="2">
    <location>
        <begin position="170"/>
        <end position="190"/>
    </location>
</feature>
<feature type="compositionally biased region" description="Low complexity" evidence="2">
    <location>
        <begin position="270"/>
        <end position="291"/>
    </location>
</feature>
<evidence type="ECO:0000256" key="2">
    <source>
        <dbReference type="SAM" id="MobiDB-lite"/>
    </source>
</evidence>
<sequence length="814" mass="85832">MIEETSGRTPSRDLPPLPPLDIIAPGYRSRSDTARSSLASPTKGQYASPSSVLLNMRKQKGSFESNRRSTDSRSSMRPIITVSPPHNTMHEAAGAYTAPRSAPGPPSPQRPNESSLPTPTASDRSDRSERTATPETPTSADIPSPSTSTHSIAQLPSMFAPEPMASATSFKEESFLRKDHFDIGRSEAQPRRGTVSFNSSNPTPPATVGFSPSRQERRHFSVLQLNRLKKEITATAPKIRKMPSDPKSLAAQTSPHDAPALSRSNTVAASNSRSSHSPQSSRAPTPQQQPRRIPPPLKRTWHAPPATGPPKEPLPSPPASGARSAQTPTTSDSFRTARSPSPVSPRRTLPPLVLSRAETAPSRAQGAKSPDSLASMSIPPSPSRTTSDVETDRETPSIRTPVREDPVLLVLGDQNATTEQLREALRLQHEKYTRLSAYLLSLTERHALEKAEMMHRVEALEADAARCEREMKGLKWLVANGGKDSLRPDPARADSNTLPRAQPGPPAPVRKMFASPHDRSASIRSAASLGSDSLRMSFDSPAGSVEEGLVELQTTISEFIAAPAASPGVVAPGGPALKTRSRRSNTVPNASSGVPQFPPATFASRQVGPGSKLARRTSSPVIPGPSMSSSSVAASPSSGSGSSVGSPMVKRAHAGLGLGLPMPDASPSILGSRSPSPGADRDMHARSDSSTLSSLPSLSTLHSSSSIGSGLSSIPETPRTGTMFGFQGQGGFVREIPSLTRRLSASSVSVAASASSASSPSVSIGQVLDRTKPGRDRAASAHVRTGSGVRGQQPEMDEILRRLRAFGQGRGGSP</sequence>
<accession>A0A371DJB5</accession>
<feature type="compositionally biased region" description="Polar residues" evidence="2">
    <location>
        <begin position="133"/>
        <end position="154"/>
    </location>
</feature>
<feature type="compositionally biased region" description="Low complexity" evidence="2">
    <location>
        <begin position="565"/>
        <end position="576"/>
    </location>
</feature>
<feature type="compositionally biased region" description="Basic and acidic residues" evidence="2">
    <location>
        <begin position="390"/>
        <end position="401"/>
    </location>
</feature>
<feature type="coiled-coil region" evidence="1">
    <location>
        <begin position="450"/>
        <end position="477"/>
    </location>
</feature>
<feature type="region of interest" description="Disordered" evidence="2">
    <location>
        <begin position="565"/>
        <end position="728"/>
    </location>
</feature>
<feature type="region of interest" description="Disordered" evidence="2">
    <location>
        <begin position="1"/>
        <end position="401"/>
    </location>
</feature>
<feature type="compositionally biased region" description="Polar residues" evidence="2">
    <location>
        <begin position="34"/>
        <end position="53"/>
    </location>
</feature>
<organism evidence="3 4">
    <name type="scientific">Lentinus brumalis</name>
    <dbReference type="NCBI Taxonomy" id="2498619"/>
    <lineage>
        <taxon>Eukaryota</taxon>
        <taxon>Fungi</taxon>
        <taxon>Dikarya</taxon>
        <taxon>Basidiomycota</taxon>
        <taxon>Agaricomycotina</taxon>
        <taxon>Agaricomycetes</taxon>
        <taxon>Polyporales</taxon>
        <taxon>Polyporaceae</taxon>
        <taxon>Lentinus</taxon>
    </lineage>
</organism>
<feature type="compositionally biased region" description="Basic and acidic residues" evidence="2">
    <location>
        <begin position="769"/>
        <end position="779"/>
    </location>
</feature>
<gene>
    <name evidence="3" type="ORF">OH76DRAFT_172601</name>
</gene>
<protein>
    <submittedName>
        <fullName evidence="3">Uncharacterized protein</fullName>
    </submittedName>
</protein>
<feature type="compositionally biased region" description="Polar residues" evidence="2">
    <location>
        <begin position="323"/>
        <end position="341"/>
    </location>
</feature>
<feature type="compositionally biased region" description="Low complexity" evidence="2">
    <location>
        <begin position="752"/>
        <end position="763"/>
    </location>
</feature>
<reference evidence="3 4" key="1">
    <citation type="journal article" date="2018" name="Biotechnol. Biofuels">
        <title>Integrative visual omics of the white-rot fungus Polyporus brumalis exposes the biotechnological potential of its oxidative enzymes for delignifying raw plant biomass.</title>
        <authorList>
            <person name="Miyauchi S."/>
            <person name="Rancon A."/>
            <person name="Drula E."/>
            <person name="Hage H."/>
            <person name="Chaduli D."/>
            <person name="Favel A."/>
            <person name="Grisel S."/>
            <person name="Henrissat B."/>
            <person name="Herpoel-Gimbert I."/>
            <person name="Ruiz-Duenas F.J."/>
            <person name="Chevret D."/>
            <person name="Hainaut M."/>
            <person name="Lin J."/>
            <person name="Wang M."/>
            <person name="Pangilinan J."/>
            <person name="Lipzen A."/>
            <person name="Lesage-Meessen L."/>
            <person name="Navarro D."/>
            <person name="Riley R."/>
            <person name="Grigoriev I.V."/>
            <person name="Zhou S."/>
            <person name="Raouche S."/>
            <person name="Rosso M.N."/>
        </authorList>
    </citation>
    <scope>NUCLEOTIDE SEQUENCE [LARGE SCALE GENOMIC DNA]</scope>
    <source>
        <strain evidence="3 4">BRFM 1820</strain>
    </source>
</reference>
<feature type="compositionally biased region" description="Polar residues" evidence="2">
    <location>
        <begin position="584"/>
        <end position="594"/>
    </location>
</feature>
<dbReference type="EMBL" id="KZ857390">
    <property type="protein sequence ID" value="RDX52627.1"/>
    <property type="molecule type" value="Genomic_DNA"/>
</dbReference>
<evidence type="ECO:0000256" key="1">
    <source>
        <dbReference type="SAM" id="Coils"/>
    </source>
</evidence>
<dbReference type="OrthoDB" id="2804750at2759"/>
<dbReference type="AlphaFoldDB" id="A0A371DJB5"/>
<proteinExistence type="predicted"/>
<evidence type="ECO:0000313" key="4">
    <source>
        <dbReference type="Proteomes" id="UP000256964"/>
    </source>
</evidence>
<dbReference type="Proteomes" id="UP000256964">
    <property type="component" value="Unassembled WGS sequence"/>
</dbReference>
<feature type="compositionally biased region" description="Pro residues" evidence="2">
    <location>
        <begin position="306"/>
        <end position="318"/>
    </location>
</feature>
<feature type="region of interest" description="Disordered" evidence="2">
    <location>
        <begin position="752"/>
        <end position="797"/>
    </location>
</feature>
<keyword evidence="4" id="KW-1185">Reference proteome</keyword>
<keyword evidence="1" id="KW-0175">Coiled coil</keyword>
<feature type="compositionally biased region" description="Polar residues" evidence="2">
    <location>
        <begin position="110"/>
        <end position="122"/>
    </location>
</feature>
<name>A0A371DJB5_9APHY</name>
<feature type="compositionally biased region" description="Low complexity" evidence="2">
    <location>
        <begin position="688"/>
        <end position="715"/>
    </location>
</feature>
<evidence type="ECO:0000313" key="3">
    <source>
        <dbReference type="EMBL" id="RDX52627.1"/>
    </source>
</evidence>
<feature type="compositionally biased region" description="Low complexity" evidence="2">
    <location>
        <begin position="618"/>
        <end position="649"/>
    </location>
</feature>